<accession>A0A5E4Y9S6</accession>
<name>A0A5E4Y9S6_9BURK</name>
<protein>
    <submittedName>
        <fullName evidence="1">Uncharacterized protein</fullName>
    </submittedName>
</protein>
<gene>
    <name evidence="1" type="ORF">PCO31111_04414</name>
</gene>
<proteinExistence type="predicted"/>
<evidence type="ECO:0000313" key="2">
    <source>
        <dbReference type="Proteomes" id="UP000383971"/>
    </source>
</evidence>
<dbReference type="EMBL" id="CABPSE010000019">
    <property type="protein sequence ID" value="VVE45571.1"/>
    <property type="molecule type" value="Genomic_DNA"/>
</dbReference>
<sequence length="231" mass="25113">MATGDAPEGNRRCPPGQRGRERVWRGMTVCCPVWRGRAPVGGTIRGDAVQAGDAVPPVCVTSCCRGTATRRGAMWADAPRNYQWRAPTRAGERCREARRRVTDSSPSFRRSGVHAHEFFASSVLRGAQCIGTGVRFVMTRYALCATVEESLSVWLLRKNGNQANRYLRDSQQCAMRSPRKNATREVAFSMLPVGSASCSAFSVQRSTCSDGDCSAGHDRAGRAIQASHGVC</sequence>
<dbReference type="AlphaFoldDB" id="A0A5E4Y9S6"/>
<dbReference type="Proteomes" id="UP000383971">
    <property type="component" value="Unassembled WGS sequence"/>
</dbReference>
<reference evidence="1 2" key="1">
    <citation type="submission" date="2019-08" db="EMBL/GenBank/DDBJ databases">
        <authorList>
            <person name="Peeters C."/>
        </authorList>
    </citation>
    <scope>NUCLEOTIDE SEQUENCE [LARGE SCALE GENOMIC DNA]</scope>
    <source>
        <strain evidence="1 2">LMG 31111</strain>
    </source>
</reference>
<organism evidence="1 2">
    <name type="scientific">Pandoraea communis</name>
    <dbReference type="NCBI Taxonomy" id="2508297"/>
    <lineage>
        <taxon>Bacteria</taxon>
        <taxon>Pseudomonadati</taxon>
        <taxon>Pseudomonadota</taxon>
        <taxon>Betaproteobacteria</taxon>
        <taxon>Burkholderiales</taxon>
        <taxon>Burkholderiaceae</taxon>
        <taxon>Pandoraea</taxon>
    </lineage>
</organism>
<evidence type="ECO:0000313" key="1">
    <source>
        <dbReference type="EMBL" id="VVE45571.1"/>
    </source>
</evidence>
<keyword evidence="2" id="KW-1185">Reference proteome</keyword>